<evidence type="ECO:0000256" key="5">
    <source>
        <dbReference type="SAM" id="MobiDB-lite"/>
    </source>
</evidence>
<evidence type="ECO:0000256" key="2">
    <source>
        <dbReference type="ARBA" id="ARBA00022679"/>
    </source>
</evidence>
<comment type="caution">
    <text evidence="8">The sequence shown here is derived from an EMBL/GenBank/DDBJ whole genome shotgun (WGS) entry which is preliminary data.</text>
</comment>
<dbReference type="PANTHER" id="PTHR48261:SF2">
    <property type="entry name" value="ACETYLGLUCOSAMINYLTRANSFERASE"/>
    <property type="match status" value="1"/>
</dbReference>
<comment type="subcellular location">
    <subcellularLocation>
        <location evidence="1">Membrane</location>
    </subcellularLocation>
</comment>
<reference evidence="8 9" key="1">
    <citation type="submission" date="2024-03" db="EMBL/GenBank/DDBJ databases">
        <title>Genome-scale model development and genomic sequencing of the oleaginous clade Lipomyces.</title>
        <authorList>
            <consortium name="Lawrence Berkeley National Laboratory"/>
            <person name="Czajka J.J."/>
            <person name="Han Y."/>
            <person name="Kim J."/>
            <person name="Mondo S.J."/>
            <person name="Hofstad B.A."/>
            <person name="Robles A."/>
            <person name="Haridas S."/>
            <person name="Riley R."/>
            <person name="LaButti K."/>
            <person name="Pangilinan J."/>
            <person name="Andreopoulos W."/>
            <person name="Lipzen A."/>
            <person name="Yan J."/>
            <person name="Wang M."/>
            <person name="Ng V."/>
            <person name="Grigoriev I.V."/>
            <person name="Spatafora J.W."/>
            <person name="Magnuson J.K."/>
            <person name="Baker S.E."/>
            <person name="Pomraning K.R."/>
        </authorList>
    </citation>
    <scope>NUCLEOTIDE SEQUENCE [LARGE SCALE GENOMIC DNA]</scope>
    <source>
        <strain evidence="8 9">Phaff 52-87</strain>
    </source>
</reference>
<feature type="domain" description="Glycosyl transferase 64" evidence="7">
    <location>
        <begin position="380"/>
        <end position="620"/>
    </location>
</feature>
<evidence type="ECO:0000256" key="1">
    <source>
        <dbReference type="ARBA" id="ARBA00004370"/>
    </source>
</evidence>
<evidence type="ECO:0000256" key="4">
    <source>
        <dbReference type="ARBA" id="ARBA00023157"/>
    </source>
</evidence>
<keyword evidence="3 6" id="KW-0472">Membrane</keyword>
<keyword evidence="9" id="KW-1185">Reference proteome</keyword>
<dbReference type="Pfam" id="PF09258">
    <property type="entry name" value="Glyco_transf_64"/>
    <property type="match status" value="1"/>
</dbReference>
<dbReference type="EMBL" id="JBBJBU010000002">
    <property type="protein sequence ID" value="KAK7206816.1"/>
    <property type="molecule type" value="Genomic_DNA"/>
</dbReference>
<evidence type="ECO:0000256" key="3">
    <source>
        <dbReference type="ARBA" id="ARBA00023136"/>
    </source>
</evidence>
<feature type="transmembrane region" description="Helical" evidence="6">
    <location>
        <begin position="16"/>
        <end position="34"/>
    </location>
</feature>
<dbReference type="GO" id="GO:0016740">
    <property type="term" value="F:transferase activity"/>
    <property type="evidence" value="ECO:0007669"/>
    <property type="project" value="UniProtKB-KW"/>
</dbReference>
<dbReference type="Proteomes" id="UP001498771">
    <property type="component" value="Unassembled WGS sequence"/>
</dbReference>
<feature type="compositionally biased region" description="Basic and acidic residues" evidence="5">
    <location>
        <begin position="145"/>
        <end position="169"/>
    </location>
</feature>
<keyword evidence="4" id="KW-1015">Disulfide bond</keyword>
<keyword evidence="6" id="KW-0812">Transmembrane</keyword>
<dbReference type="Gene3D" id="3.90.550.10">
    <property type="entry name" value="Spore Coat Polysaccharide Biosynthesis Protein SpsA, Chain A"/>
    <property type="match status" value="2"/>
</dbReference>
<feature type="region of interest" description="Disordered" evidence="5">
    <location>
        <begin position="143"/>
        <end position="169"/>
    </location>
</feature>
<keyword evidence="2 8" id="KW-0808">Transferase</keyword>
<protein>
    <submittedName>
        <fullName evidence="8">Glycosyl transferase family 64 domain-containing protein</fullName>
    </submittedName>
</protein>
<evidence type="ECO:0000313" key="8">
    <source>
        <dbReference type="EMBL" id="KAK7206816.1"/>
    </source>
</evidence>
<evidence type="ECO:0000313" key="9">
    <source>
        <dbReference type="Proteomes" id="UP001498771"/>
    </source>
</evidence>
<evidence type="ECO:0000256" key="6">
    <source>
        <dbReference type="SAM" id="Phobius"/>
    </source>
</evidence>
<dbReference type="RefSeq" id="XP_064769849.1">
    <property type="nucleotide sequence ID" value="XM_064912101.1"/>
</dbReference>
<dbReference type="InterPro" id="IPR004263">
    <property type="entry name" value="Exostosin"/>
</dbReference>
<organism evidence="8 9">
    <name type="scientific">Myxozyma melibiosi</name>
    <dbReference type="NCBI Taxonomy" id="54550"/>
    <lineage>
        <taxon>Eukaryota</taxon>
        <taxon>Fungi</taxon>
        <taxon>Dikarya</taxon>
        <taxon>Ascomycota</taxon>
        <taxon>Saccharomycotina</taxon>
        <taxon>Lipomycetes</taxon>
        <taxon>Lipomycetales</taxon>
        <taxon>Lipomycetaceae</taxon>
        <taxon>Myxozyma</taxon>
    </lineage>
</organism>
<sequence>MPTTRRPSFRRTLRPRLVFLIVINVLSVIGFFAWREHYVTKESLLNMMDERLMAVFSPEREITVAEAFESQNFTGKAAYVSTICFQEDIIPVRVLVHSIYRTGTSADILIMIMAKISDKDRAELVDLGAKLVDTSMIELTIDDSQESKDEKSYESAEQEKEISKAEGNLKPEVDPKRKRMCRSNSIQAWRLIEYERVLYMSPEMMVLKNVDDIFQEPPFTATLELGGVVDESIMLLESSMTIYKELKKIMINTWHVPHDIGFLNYFFKGIHPLNPVYNVKAKYAETDYSRYVFGNARIYNYEGTMKPWSFWYQEPKNWRSSFNEEMLYRWQEMSHEVSAKLKLDSHELLEWRKERGSKDVCERYLANKVSMPDRIMDKYSVMLATYSLKRQETLPFVVNQFLMSPRVDKIFIVWHNKNMKVSKNIRQLLADNKDTVIFLNQTVDSLNNRFNPVPEMRTGAVLIADDDVWTSMDDIHLAFEAWQRQPDSLVGFAPRVECFDPKANTYKYCWAYKMNPQRYSIILTKLMFMDEHFLFLWRCGLPDHILKYVDDLVNCEDIAMNFLMTGVTGQPPFHIVTDEVYDFGLDGGISSNPSHWKVRGECIQRITELFGRNTLKSARGSLARYRETDFLSTTWEEFLHMIREKESNAQGFSEAAQGVFEESALANDWDTPVFAGMNGGQ</sequence>
<dbReference type="InterPro" id="IPR015338">
    <property type="entry name" value="GT64_dom"/>
</dbReference>
<evidence type="ECO:0000259" key="7">
    <source>
        <dbReference type="Pfam" id="PF09258"/>
    </source>
</evidence>
<dbReference type="PANTHER" id="PTHR48261">
    <property type="entry name" value="ACETYLGLUCOSAMINYLTRANSFERASE"/>
    <property type="match status" value="1"/>
</dbReference>
<accession>A0ABR1FAD4</accession>
<dbReference type="GeneID" id="90037613"/>
<dbReference type="InterPro" id="IPR029044">
    <property type="entry name" value="Nucleotide-diphossugar_trans"/>
</dbReference>
<gene>
    <name evidence="8" type="ORF">BZA70DRAFT_275134</name>
</gene>
<proteinExistence type="predicted"/>
<name>A0ABR1FAD4_9ASCO</name>
<dbReference type="SUPFAM" id="SSF53448">
    <property type="entry name" value="Nucleotide-diphospho-sugar transferases"/>
    <property type="match status" value="2"/>
</dbReference>
<keyword evidence="6" id="KW-1133">Transmembrane helix</keyword>